<dbReference type="Pfam" id="PF12770">
    <property type="entry name" value="CHAT"/>
    <property type="match status" value="1"/>
</dbReference>
<dbReference type="Gene3D" id="1.25.40.10">
    <property type="entry name" value="Tetratricopeptide repeat domain"/>
    <property type="match status" value="2"/>
</dbReference>
<protein>
    <submittedName>
        <fullName evidence="3">CHAT domain-containing protein</fullName>
    </submittedName>
</protein>
<comment type="caution">
    <text evidence="3">The sequence shown here is derived from an EMBL/GenBank/DDBJ whole genome shotgun (WGS) entry which is preliminary data.</text>
</comment>
<organism evidence="3 4">
    <name type="scientific">Actinomadura fibrosa</name>
    <dbReference type="NCBI Taxonomy" id="111802"/>
    <lineage>
        <taxon>Bacteria</taxon>
        <taxon>Bacillati</taxon>
        <taxon>Actinomycetota</taxon>
        <taxon>Actinomycetes</taxon>
        <taxon>Streptosporangiales</taxon>
        <taxon>Thermomonosporaceae</taxon>
        <taxon>Actinomadura</taxon>
    </lineage>
</organism>
<dbReference type="RefSeq" id="WP_131757297.1">
    <property type="nucleotide sequence ID" value="NZ_CAACUY010000029.1"/>
</dbReference>
<evidence type="ECO:0000313" key="3">
    <source>
        <dbReference type="EMBL" id="MFD0683764.1"/>
    </source>
</evidence>
<evidence type="ECO:0000256" key="1">
    <source>
        <dbReference type="SAM" id="MobiDB-lite"/>
    </source>
</evidence>
<feature type="compositionally biased region" description="Basic and acidic residues" evidence="1">
    <location>
        <begin position="785"/>
        <end position="795"/>
    </location>
</feature>
<accession>A0ABW2XE95</accession>
<dbReference type="EMBL" id="JBHTGP010000003">
    <property type="protein sequence ID" value="MFD0683764.1"/>
    <property type="molecule type" value="Genomic_DNA"/>
</dbReference>
<gene>
    <name evidence="3" type="ORF">ACFQZM_04585</name>
</gene>
<feature type="domain" description="CHAT" evidence="2">
    <location>
        <begin position="909"/>
        <end position="1191"/>
    </location>
</feature>
<evidence type="ECO:0000313" key="4">
    <source>
        <dbReference type="Proteomes" id="UP001597063"/>
    </source>
</evidence>
<dbReference type="Proteomes" id="UP001597063">
    <property type="component" value="Unassembled WGS sequence"/>
</dbReference>
<keyword evidence="4" id="KW-1185">Reference proteome</keyword>
<feature type="region of interest" description="Disordered" evidence="1">
    <location>
        <begin position="785"/>
        <end position="807"/>
    </location>
</feature>
<dbReference type="InterPro" id="IPR024983">
    <property type="entry name" value="CHAT_dom"/>
</dbReference>
<evidence type="ECO:0000259" key="2">
    <source>
        <dbReference type="Pfam" id="PF12770"/>
    </source>
</evidence>
<proteinExistence type="predicted"/>
<name>A0ABW2XE95_9ACTN</name>
<dbReference type="InterPro" id="IPR011990">
    <property type="entry name" value="TPR-like_helical_dom_sf"/>
</dbReference>
<sequence>MSTDGAVQALRDRLARFEATGDRSLVAGAGLGDELRRFALHPTMNGDIEGLHAAAWLSWYRATVGGDPGCRSIAMQIFTALYTFDPNRVPPELRAEIRAARVRFQEKVRDETPDAVRIDPGGGLMDAAIRAMETDDRSTEKDDTGLLEDSVVHLRRMRDQTPAVKRPLADVMLGIALCRLQRRTGDPTLLDECVEVLRRGLRGLPSTEDERPAAQRALASALMARYLASRDPALVAEASALVSEADRSAARVSADASELASMRVDPELLEILAVLPELADPAAPDRSERIDGLIARCRAHLASMPAGHPRRHEAVQRLGVLLAAVMETPGGARTASLEQAAAVLREAVAASPPRDPNLPLVRMALGAVLSEAALRAGRAEVSDEGLDELADAAGAIDPKQPVYPAVLSGLAVGHWKRYLMTEELRHLDEAIALGRRALEPAGQGGAIRPAVAMNLAAALLDRYRQTGAAVALDESITLAREALGDLPAGSHEHRIAANTLSAGLSRHYERTGDRRAAAESLELARAVVRGVPRDRPEWIGHAVGLGQALGRAAEASGDLGHETEGVALLREAVRESRDVRDLCHASSALGIALLDRFRRAGAAEDLDEAVTVLDHAARQDGAAPERVDCVGLLGTALQMRASRTRGRADLARAADALDRAATAVRRPSPRLAALRALGDAAADLGDAERACAAFERAVAELARLAPGRLTRADSEHELGRVAGLATDAAACALAAGRPKSAVELLEQGRGLLLTKALDLRGDIDGLRERAPDLARRFTAVRDRMDATDRPGDVPGREAAPLGDGAVRQAERRDRLASEWDRCLEEIRAVPGFADFLRPPAFAELMAGLGGRTVAVVNPSRHRSDAILLHDGTVDVVRLGDGLHAAVRRAAAAFAPDSGALASDGALARLLAMLWDGIAEPVLERLGHTAPPPPGSAPPRLWWCPTGPLAALPLHAAGRYDGSGASVGDRVVSSYTPTIRSLSHAEPDPAPPMPRGDRVLLVAMAATPGERPLRAVAEERDWLRRRFPGLCDLFNEKATRDRVLAELPGKAVVHFACHGRADPEVPSSGALLLHDHQERPLTVARLARLDLPGALLAYLSACEAARTSLPLADEAVHAVTACRLAGFPHVIGSLWEVDDATSARMAQLVYEALAVDGLSGASVAAAVTGAARALREAGAGLRAWAPYVHVGS</sequence>
<reference evidence="4" key="1">
    <citation type="journal article" date="2019" name="Int. J. Syst. Evol. Microbiol.">
        <title>The Global Catalogue of Microorganisms (GCM) 10K type strain sequencing project: providing services to taxonomists for standard genome sequencing and annotation.</title>
        <authorList>
            <consortium name="The Broad Institute Genomics Platform"/>
            <consortium name="The Broad Institute Genome Sequencing Center for Infectious Disease"/>
            <person name="Wu L."/>
            <person name="Ma J."/>
        </authorList>
    </citation>
    <scope>NUCLEOTIDE SEQUENCE [LARGE SCALE GENOMIC DNA]</scope>
    <source>
        <strain evidence="4">JCM 9371</strain>
    </source>
</reference>